<dbReference type="Proteomes" id="UP000269041">
    <property type="component" value="Unassembled WGS sequence"/>
</dbReference>
<accession>A0A3R9EC34</accession>
<feature type="domain" description="YqcC-like" evidence="1">
    <location>
        <begin position="7"/>
        <end position="101"/>
    </location>
</feature>
<reference evidence="2 3" key="1">
    <citation type="submission" date="2018-12" db="EMBL/GenBank/DDBJ databases">
        <title>Genomic taxonomy of the Vibrionaceae family.</title>
        <authorList>
            <person name="Gomez-Gil B."/>
            <person name="Enciso-Ibarra K."/>
        </authorList>
    </citation>
    <scope>NUCLEOTIDE SEQUENCE [LARGE SCALE GENOMIC DNA]</scope>
    <source>
        <strain evidence="2 3">CAIM 594</strain>
    </source>
</reference>
<dbReference type="SUPFAM" id="SSF158452">
    <property type="entry name" value="YqcC-like"/>
    <property type="match status" value="1"/>
</dbReference>
<dbReference type="InterPro" id="IPR036814">
    <property type="entry name" value="YqcC-like_sf"/>
</dbReference>
<dbReference type="RefSeq" id="WP_125322189.1">
    <property type="nucleotide sequence ID" value="NZ_AP024889.1"/>
</dbReference>
<organism evidence="2 3">
    <name type="scientific">Vibrio pectenicida</name>
    <dbReference type="NCBI Taxonomy" id="62763"/>
    <lineage>
        <taxon>Bacteria</taxon>
        <taxon>Pseudomonadati</taxon>
        <taxon>Pseudomonadota</taxon>
        <taxon>Gammaproteobacteria</taxon>
        <taxon>Vibrionales</taxon>
        <taxon>Vibrionaceae</taxon>
        <taxon>Vibrio</taxon>
    </lineage>
</organism>
<dbReference type="EMBL" id="RSFA01000059">
    <property type="protein sequence ID" value="RSD30624.1"/>
    <property type="molecule type" value="Genomic_DNA"/>
</dbReference>
<proteinExistence type="predicted"/>
<dbReference type="InterPro" id="IPR007384">
    <property type="entry name" value="UCP006257"/>
</dbReference>
<sequence length="104" mass="12316">MADKQQLTILLQQLTQFLKTLQLWQVDRPCEYLLQSTQPFSVDTLEPQEWLQWVFIPKMEELIARQMPLPKGFCLTPYFEECWKKHQGYHCLIGLINAIDESCA</sequence>
<dbReference type="Pfam" id="PF04287">
    <property type="entry name" value="DUF446"/>
    <property type="match status" value="1"/>
</dbReference>
<keyword evidence="3" id="KW-1185">Reference proteome</keyword>
<dbReference type="PANTHER" id="PTHR39586">
    <property type="entry name" value="CYTOPLASMIC PROTEIN-RELATED"/>
    <property type="match status" value="1"/>
</dbReference>
<dbReference type="AlphaFoldDB" id="A0A3R9EC34"/>
<dbReference type="PIRSF" id="PIRSF006257">
    <property type="entry name" value="UCP006257"/>
    <property type="match status" value="1"/>
</dbReference>
<evidence type="ECO:0000313" key="3">
    <source>
        <dbReference type="Proteomes" id="UP000269041"/>
    </source>
</evidence>
<dbReference type="Gene3D" id="1.20.1440.40">
    <property type="entry name" value="YqcC-like"/>
    <property type="match status" value="1"/>
</dbReference>
<protein>
    <submittedName>
        <fullName evidence="2">YqcC family protein</fullName>
    </submittedName>
</protein>
<dbReference type="PANTHER" id="PTHR39586:SF1">
    <property type="entry name" value="CYTOPLASMIC PROTEIN"/>
    <property type="match status" value="1"/>
</dbReference>
<dbReference type="OrthoDB" id="8794567at2"/>
<dbReference type="InterPro" id="IPR023376">
    <property type="entry name" value="YqcC-like_dom"/>
</dbReference>
<name>A0A3R9EC34_9VIBR</name>
<gene>
    <name evidence="2" type="ORF">EJA03_13075</name>
</gene>
<dbReference type="GO" id="GO:0044010">
    <property type="term" value="P:single-species biofilm formation"/>
    <property type="evidence" value="ECO:0007669"/>
    <property type="project" value="TreeGrafter"/>
</dbReference>
<comment type="caution">
    <text evidence="2">The sequence shown here is derived from an EMBL/GenBank/DDBJ whole genome shotgun (WGS) entry which is preliminary data.</text>
</comment>
<evidence type="ECO:0000259" key="1">
    <source>
        <dbReference type="Pfam" id="PF04287"/>
    </source>
</evidence>
<evidence type="ECO:0000313" key="2">
    <source>
        <dbReference type="EMBL" id="RSD30624.1"/>
    </source>
</evidence>